<organism evidence="1 2">
    <name type="scientific">Blautia wexlerae</name>
    <dbReference type="NCBI Taxonomy" id="418240"/>
    <lineage>
        <taxon>Bacteria</taxon>
        <taxon>Bacillati</taxon>
        <taxon>Bacillota</taxon>
        <taxon>Clostridia</taxon>
        <taxon>Lachnospirales</taxon>
        <taxon>Lachnospiraceae</taxon>
        <taxon>Blautia</taxon>
    </lineage>
</organism>
<reference evidence="1 2" key="1">
    <citation type="journal article" date="2019" name="Nat. Med.">
        <title>A library of human gut bacterial isolates paired with longitudinal multiomics data enables mechanistic microbiome research.</title>
        <authorList>
            <person name="Poyet M."/>
            <person name="Groussin M."/>
            <person name="Gibbons S.M."/>
            <person name="Avila-Pacheco J."/>
            <person name="Jiang X."/>
            <person name="Kearney S.M."/>
            <person name="Perrotta A.R."/>
            <person name="Berdy B."/>
            <person name="Zhao S."/>
            <person name="Lieberman T.D."/>
            <person name="Swanson P.K."/>
            <person name="Smith M."/>
            <person name="Roesemann S."/>
            <person name="Alexander J.E."/>
            <person name="Rich S.A."/>
            <person name="Livny J."/>
            <person name="Vlamakis H."/>
            <person name="Clish C."/>
            <person name="Bullock K."/>
            <person name="Deik A."/>
            <person name="Scott J."/>
            <person name="Pierce K.A."/>
            <person name="Xavier R.J."/>
            <person name="Alm E.J."/>
        </authorList>
    </citation>
    <scope>NUCLEOTIDE SEQUENCE [LARGE SCALE GENOMIC DNA]</scope>
    <source>
        <strain evidence="1 2">BIOML-A12</strain>
    </source>
</reference>
<dbReference type="Proteomes" id="UP000477156">
    <property type="component" value="Unassembled WGS sequence"/>
</dbReference>
<dbReference type="EMBL" id="WWVF01000006">
    <property type="protein sequence ID" value="MZS88409.1"/>
    <property type="molecule type" value="Genomic_DNA"/>
</dbReference>
<gene>
    <name evidence="1" type="ORF">GT712_04690</name>
</gene>
<protein>
    <submittedName>
        <fullName evidence="1">Uncharacterized protein</fullName>
    </submittedName>
</protein>
<accession>A0A6L8XR16</accession>
<sequence length="72" mass="8562">MDDTRELKQAYDIFTAAWRIYKAHYPPKDLKDDSYWSELMEVIEKTEAEYNCQLCKDVFCAVASDLECKTKR</sequence>
<evidence type="ECO:0000313" key="1">
    <source>
        <dbReference type="EMBL" id="MZS88409.1"/>
    </source>
</evidence>
<proteinExistence type="predicted"/>
<dbReference type="RefSeq" id="WP_161276423.1">
    <property type="nucleotide sequence ID" value="NZ_JBDPBK010000094.1"/>
</dbReference>
<dbReference type="AlphaFoldDB" id="A0A6L8XR16"/>
<comment type="caution">
    <text evidence="1">The sequence shown here is derived from an EMBL/GenBank/DDBJ whole genome shotgun (WGS) entry which is preliminary data.</text>
</comment>
<evidence type="ECO:0000313" key="2">
    <source>
        <dbReference type="Proteomes" id="UP000477156"/>
    </source>
</evidence>
<name>A0A6L8XR16_9FIRM</name>